<evidence type="ECO:0000256" key="4">
    <source>
        <dbReference type="ARBA" id="ARBA00022985"/>
    </source>
</evidence>
<dbReference type="GO" id="GO:0016020">
    <property type="term" value="C:membrane"/>
    <property type="evidence" value="ECO:0007669"/>
    <property type="project" value="UniProtKB-SubCell"/>
</dbReference>
<reference evidence="6 7" key="1">
    <citation type="submission" date="2016-09" db="EMBL/GenBank/DDBJ databases">
        <title>Alteromonas lipolytica, a new species isolated from sea water.</title>
        <authorList>
            <person name="Wu Y.-H."/>
            <person name="Cheng H."/>
            <person name="Xu X.-W."/>
        </authorList>
    </citation>
    <scope>NUCLEOTIDE SEQUENCE [LARGE SCALE GENOMIC DNA]</scope>
    <source>
        <strain evidence="6 7">JW12</strain>
    </source>
</reference>
<dbReference type="RefSeq" id="WP_070175985.1">
    <property type="nucleotide sequence ID" value="NZ_BMJR01000001.1"/>
</dbReference>
<dbReference type="HAMAP" id="MF_00057">
    <property type="entry name" value="KdsB"/>
    <property type="match status" value="1"/>
</dbReference>
<keyword evidence="4 5" id="KW-0448">Lipopolysaccharide biosynthesis</keyword>
<evidence type="ECO:0000256" key="5">
    <source>
        <dbReference type="HAMAP-Rule" id="MF_00057"/>
    </source>
</evidence>
<comment type="similarity">
    <text evidence="5">Belongs to the KdsB family.</text>
</comment>
<sequence length="252" mass="27740">MDFTVIIPARYQSSRFPGKPLADIQGKPMIQHVVERATEAGANKIIVATDDERIATVAEAFAQVVMTSTEHTSGTERLAEVIAREQIADDTVIVNVQGDEPFVPADNIRQVALNLRANPSMQMATLCTAISDEEEVFNPNIVKVVFSTTGKALYFSRSVLPFARDTMMSTPVSADPSLYFRHIGLYAYTAKYINQYVSYAPSALEQIESLEQLRALWYDDAIHIEEAIAPPPVGIDTPEDLAHLLNVLAARA</sequence>
<evidence type="ECO:0000256" key="2">
    <source>
        <dbReference type="ARBA" id="ARBA00022679"/>
    </source>
</evidence>
<dbReference type="Pfam" id="PF02348">
    <property type="entry name" value="CTP_transf_3"/>
    <property type="match status" value="1"/>
</dbReference>
<proteinExistence type="inferred from homology"/>
<dbReference type="SUPFAM" id="SSF53448">
    <property type="entry name" value="Nucleotide-diphospho-sugar transferases"/>
    <property type="match status" value="1"/>
</dbReference>
<accession>A0A1E8FGI3</accession>
<comment type="function">
    <text evidence="5">Activates KDO (a required 8-carbon sugar) for incorporation into bacterial lipopolysaccharide in Gram-negative bacteria.</text>
</comment>
<name>A0A1E8FGI3_9ALTE</name>
<gene>
    <name evidence="5" type="primary">kdsB</name>
    <name evidence="6" type="ORF">BFC17_16075</name>
</gene>
<dbReference type="GO" id="GO:0005829">
    <property type="term" value="C:cytosol"/>
    <property type="evidence" value="ECO:0007669"/>
    <property type="project" value="TreeGrafter"/>
</dbReference>
<protein>
    <recommendedName>
        <fullName evidence="5">3-deoxy-manno-octulosonate cytidylyltransferase</fullName>
        <ecNumber evidence="5">2.7.7.38</ecNumber>
    </recommendedName>
    <alternativeName>
        <fullName evidence="5">CMP-2-keto-3-deoxyoctulosonic acid synthase</fullName>
        <shortName evidence="5">CKS</shortName>
        <shortName evidence="5">CMP-KDO synthase</shortName>
    </alternativeName>
</protein>
<dbReference type="EC" id="2.7.7.38" evidence="5"/>
<organism evidence="6 7">
    <name type="scientific">Alteromonas lipolytica</name>
    <dbReference type="NCBI Taxonomy" id="1856405"/>
    <lineage>
        <taxon>Bacteria</taxon>
        <taxon>Pseudomonadati</taxon>
        <taxon>Pseudomonadota</taxon>
        <taxon>Gammaproteobacteria</taxon>
        <taxon>Alteromonadales</taxon>
        <taxon>Alteromonadaceae</taxon>
        <taxon>Alteromonas/Salinimonas group</taxon>
        <taxon>Alteromonas</taxon>
    </lineage>
</organism>
<keyword evidence="7" id="KW-1185">Reference proteome</keyword>
<dbReference type="NCBIfam" id="NF003950">
    <property type="entry name" value="PRK05450.1-3"/>
    <property type="match status" value="1"/>
</dbReference>
<dbReference type="OrthoDB" id="9815559at2"/>
<dbReference type="NCBIfam" id="TIGR00466">
    <property type="entry name" value="kdsB"/>
    <property type="match status" value="1"/>
</dbReference>
<dbReference type="Proteomes" id="UP000176037">
    <property type="component" value="Unassembled WGS sequence"/>
</dbReference>
<evidence type="ECO:0000256" key="1">
    <source>
        <dbReference type="ARBA" id="ARBA00004370"/>
    </source>
</evidence>
<dbReference type="GO" id="GO:0009103">
    <property type="term" value="P:lipopolysaccharide biosynthetic process"/>
    <property type="evidence" value="ECO:0007669"/>
    <property type="project" value="UniProtKB-UniRule"/>
</dbReference>
<evidence type="ECO:0000256" key="3">
    <source>
        <dbReference type="ARBA" id="ARBA00022695"/>
    </source>
</evidence>
<dbReference type="Gene3D" id="3.90.550.10">
    <property type="entry name" value="Spore Coat Polysaccharide Biosynthesis Protein SpsA, Chain A"/>
    <property type="match status" value="1"/>
</dbReference>
<comment type="subcellular location">
    <subcellularLocation>
        <location evidence="5">Cytoplasm</location>
    </subcellularLocation>
    <subcellularLocation>
        <location evidence="1">Membrane</location>
    </subcellularLocation>
</comment>
<evidence type="ECO:0000313" key="7">
    <source>
        <dbReference type="Proteomes" id="UP000176037"/>
    </source>
</evidence>
<dbReference type="STRING" id="1856405.BFC17_16075"/>
<evidence type="ECO:0000313" key="6">
    <source>
        <dbReference type="EMBL" id="OFI35067.1"/>
    </source>
</evidence>
<keyword evidence="2 5" id="KW-0808">Transferase</keyword>
<dbReference type="CDD" id="cd02517">
    <property type="entry name" value="CMP-KDO-Synthetase"/>
    <property type="match status" value="1"/>
</dbReference>
<dbReference type="FunFam" id="3.90.550.10:FF:000011">
    <property type="entry name" value="3-deoxy-manno-octulosonate cytidylyltransferase"/>
    <property type="match status" value="1"/>
</dbReference>
<comment type="pathway">
    <text evidence="5">Nucleotide-sugar biosynthesis; CMP-3-deoxy-D-manno-octulosonate biosynthesis; CMP-3-deoxy-D-manno-octulosonate from 3-deoxy-D-manno-octulosonate and CTP: step 1/1.</text>
</comment>
<dbReference type="EMBL" id="MJIC01000010">
    <property type="protein sequence ID" value="OFI35067.1"/>
    <property type="molecule type" value="Genomic_DNA"/>
</dbReference>
<keyword evidence="3 5" id="KW-0548">Nucleotidyltransferase</keyword>
<dbReference type="PANTHER" id="PTHR42866">
    <property type="entry name" value="3-DEOXY-MANNO-OCTULOSONATE CYTIDYLYLTRANSFERASE"/>
    <property type="match status" value="1"/>
</dbReference>
<dbReference type="NCBIfam" id="NF003952">
    <property type="entry name" value="PRK05450.1-5"/>
    <property type="match status" value="1"/>
</dbReference>
<dbReference type="InterPro" id="IPR004528">
    <property type="entry name" value="KdsB"/>
</dbReference>
<dbReference type="UniPathway" id="UPA00358">
    <property type="reaction ID" value="UER00476"/>
</dbReference>
<dbReference type="GO" id="GO:0033468">
    <property type="term" value="P:CMP-keto-3-deoxy-D-manno-octulosonic acid biosynthetic process"/>
    <property type="evidence" value="ECO:0007669"/>
    <property type="project" value="UniProtKB-UniRule"/>
</dbReference>
<dbReference type="GO" id="GO:0008690">
    <property type="term" value="F:3-deoxy-manno-octulosonate cytidylyltransferase activity"/>
    <property type="evidence" value="ECO:0007669"/>
    <property type="project" value="UniProtKB-UniRule"/>
</dbReference>
<dbReference type="InterPro" id="IPR003329">
    <property type="entry name" value="Cytidylyl_trans"/>
</dbReference>
<dbReference type="NCBIfam" id="NF009905">
    <property type="entry name" value="PRK13368.1"/>
    <property type="match status" value="1"/>
</dbReference>
<comment type="caution">
    <text evidence="6">The sequence shown here is derived from an EMBL/GenBank/DDBJ whole genome shotgun (WGS) entry which is preliminary data.</text>
</comment>
<keyword evidence="5" id="KW-0963">Cytoplasm</keyword>
<comment type="catalytic activity">
    <reaction evidence="5">
        <text>3-deoxy-alpha-D-manno-oct-2-ulosonate + CTP = CMP-3-deoxy-beta-D-manno-octulosonate + diphosphate</text>
        <dbReference type="Rhea" id="RHEA:23448"/>
        <dbReference type="ChEBI" id="CHEBI:33019"/>
        <dbReference type="ChEBI" id="CHEBI:37563"/>
        <dbReference type="ChEBI" id="CHEBI:85986"/>
        <dbReference type="ChEBI" id="CHEBI:85987"/>
        <dbReference type="EC" id="2.7.7.38"/>
    </reaction>
</comment>
<dbReference type="PANTHER" id="PTHR42866:SF2">
    <property type="entry name" value="3-DEOXY-MANNO-OCTULOSONATE CYTIDYLYLTRANSFERASE, MITOCHONDRIAL"/>
    <property type="match status" value="1"/>
</dbReference>
<dbReference type="AlphaFoldDB" id="A0A1E8FGI3"/>
<dbReference type="InterPro" id="IPR029044">
    <property type="entry name" value="Nucleotide-diphossugar_trans"/>
</dbReference>